<evidence type="ECO:0000313" key="8">
    <source>
        <dbReference type="Proteomes" id="UP001046870"/>
    </source>
</evidence>
<keyword evidence="8" id="KW-1185">Reference proteome</keyword>
<dbReference type="GO" id="GO:0003779">
    <property type="term" value="F:actin binding"/>
    <property type="evidence" value="ECO:0007669"/>
    <property type="project" value="UniProtKB-KW"/>
</dbReference>
<dbReference type="Proteomes" id="UP001046870">
    <property type="component" value="Chromosome 14"/>
</dbReference>
<evidence type="ECO:0000256" key="6">
    <source>
        <dbReference type="RuleBase" id="RU003909"/>
    </source>
</evidence>
<dbReference type="SUPFAM" id="SSF55770">
    <property type="entry name" value="Profilin (actin-binding protein)"/>
    <property type="match status" value="1"/>
</dbReference>
<dbReference type="GO" id="GO:0005856">
    <property type="term" value="C:cytoskeleton"/>
    <property type="evidence" value="ECO:0007669"/>
    <property type="project" value="UniProtKB-SubCell"/>
</dbReference>
<dbReference type="GO" id="GO:0030036">
    <property type="term" value="P:actin cytoskeleton organization"/>
    <property type="evidence" value="ECO:0007669"/>
    <property type="project" value="InterPro"/>
</dbReference>
<dbReference type="InterPro" id="IPR005455">
    <property type="entry name" value="PFN_euk"/>
</dbReference>
<accession>A0A9D3PQL8</accession>
<sequence>MSWDSYIESLMQGDFVQDAAILGYENGKESVWAANKGGEFANITPAEIRQMVNTDRSNLFSGGITLAGTKCTVLRDTLHLDGQYTMDLRTKASDKDPDTYNISVGKSGKALVVVKGKKDTHGGKLNPKAYNFADHLRKSGY</sequence>
<dbReference type="EMBL" id="JAFDVH010000014">
    <property type="protein sequence ID" value="KAG7464572.1"/>
    <property type="molecule type" value="Genomic_DNA"/>
</dbReference>
<dbReference type="PANTHER" id="PTHR13936:SF17">
    <property type="entry name" value="PROFILIN"/>
    <property type="match status" value="1"/>
</dbReference>
<comment type="similarity">
    <text evidence="2 6">Belongs to the profilin family.</text>
</comment>
<keyword evidence="4" id="KW-0007">Acetylation</keyword>
<dbReference type="PRINTS" id="PR01639">
    <property type="entry name" value="PROFILINMAML"/>
</dbReference>
<dbReference type="PANTHER" id="PTHR13936">
    <property type="entry name" value="PROFILIN"/>
    <property type="match status" value="1"/>
</dbReference>
<gene>
    <name evidence="7" type="ORF">MATL_G00167020</name>
</gene>
<dbReference type="PROSITE" id="PS00414">
    <property type="entry name" value="PROFILIN"/>
    <property type="match status" value="1"/>
</dbReference>
<evidence type="ECO:0000256" key="4">
    <source>
        <dbReference type="ARBA" id="ARBA00022990"/>
    </source>
</evidence>
<dbReference type="GO" id="GO:0032233">
    <property type="term" value="P:positive regulation of actin filament bundle assembly"/>
    <property type="evidence" value="ECO:0007669"/>
    <property type="project" value="TreeGrafter"/>
</dbReference>
<evidence type="ECO:0000256" key="2">
    <source>
        <dbReference type="ARBA" id="ARBA00010058"/>
    </source>
</evidence>
<comment type="subcellular location">
    <subcellularLocation>
        <location evidence="1">Cytoplasm</location>
        <location evidence="1">Cytoskeleton</location>
    </subcellularLocation>
</comment>
<keyword evidence="5" id="KW-0206">Cytoskeleton</keyword>
<evidence type="ECO:0000313" key="7">
    <source>
        <dbReference type="EMBL" id="KAG7464572.1"/>
    </source>
</evidence>
<keyword evidence="3" id="KW-0963">Cytoplasm</keyword>
<dbReference type="Gene3D" id="3.30.450.30">
    <property type="entry name" value="Dynein light chain 2a, cytoplasmic"/>
    <property type="match status" value="1"/>
</dbReference>
<dbReference type="Pfam" id="PF00235">
    <property type="entry name" value="Profilin"/>
    <property type="match status" value="1"/>
</dbReference>
<dbReference type="CDD" id="cd00148">
    <property type="entry name" value="PROF"/>
    <property type="match status" value="1"/>
</dbReference>
<organism evidence="7 8">
    <name type="scientific">Megalops atlanticus</name>
    <name type="common">Tarpon</name>
    <name type="synonym">Clupea gigantea</name>
    <dbReference type="NCBI Taxonomy" id="7932"/>
    <lineage>
        <taxon>Eukaryota</taxon>
        <taxon>Metazoa</taxon>
        <taxon>Chordata</taxon>
        <taxon>Craniata</taxon>
        <taxon>Vertebrata</taxon>
        <taxon>Euteleostomi</taxon>
        <taxon>Actinopterygii</taxon>
        <taxon>Neopterygii</taxon>
        <taxon>Teleostei</taxon>
        <taxon>Elopiformes</taxon>
        <taxon>Megalopidae</taxon>
        <taxon>Megalops</taxon>
    </lineage>
</organism>
<reference evidence="7" key="1">
    <citation type="submission" date="2021-01" db="EMBL/GenBank/DDBJ databases">
        <authorList>
            <person name="Zahm M."/>
            <person name="Roques C."/>
            <person name="Cabau C."/>
            <person name="Klopp C."/>
            <person name="Donnadieu C."/>
            <person name="Jouanno E."/>
            <person name="Lampietro C."/>
            <person name="Louis A."/>
            <person name="Herpin A."/>
            <person name="Echchiki A."/>
            <person name="Berthelot C."/>
            <person name="Parey E."/>
            <person name="Roest-Crollius H."/>
            <person name="Braasch I."/>
            <person name="Postlethwait J."/>
            <person name="Bobe J."/>
            <person name="Montfort J."/>
            <person name="Bouchez O."/>
            <person name="Begum T."/>
            <person name="Mejri S."/>
            <person name="Adams A."/>
            <person name="Chen W.-J."/>
            <person name="Guiguen Y."/>
        </authorList>
    </citation>
    <scope>NUCLEOTIDE SEQUENCE</scope>
    <source>
        <strain evidence="7">YG-15Mar2019-1</strain>
        <tissue evidence="7">Brain</tissue>
    </source>
</reference>
<evidence type="ECO:0000256" key="1">
    <source>
        <dbReference type="ARBA" id="ARBA00004245"/>
    </source>
</evidence>
<protein>
    <recommendedName>
        <fullName evidence="6">Profilin</fullName>
    </recommendedName>
</protein>
<dbReference type="InterPro" id="IPR027310">
    <property type="entry name" value="Profilin_CS"/>
</dbReference>
<dbReference type="InterPro" id="IPR036140">
    <property type="entry name" value="PFN_sf"/>
</dbReference>
<keyword evidence="6" id="KW-0009">Actin-binding</keyword>
<evidence type="ECO:0000256" key="3">
    <source>
        <dbReference type="ARBA" id="ARBA00022490"/>
    </source>
</evidence>
<dbReference type="OrthoDB" id="421374at2759"/>
<dbReference type="InterPro" id="IPR005454">
    <property type="entry name" value="Profilin1/2/3_vertebrate"/>
</dbReference>
<evidence type="ECO:0000256" key="5">
    <source>
        <dbReference type="ARBA" id="ARBA00023212"/>
    </source>
</evidence>
<name>A0A9D3PQL8_MEGAT</name>
<dbReference type="InterPro" id="IPR048278">
    <property type="entry name" value="PFN"/>
</dbReference>
<proteinExistence type="inferred from homology"/>
<dbReference type="AlphaFoldDB" id="A0A9D3PQL8"/>
<comment type="caution">
    <text evidence="7">The sequence shown here is derived from an EMBL/GenBank/DDBJ whole genome shotgun (WGS) entry which is preliminary data.</text>
</comment>
<dbReference type="GO" id="GO:0005737">
    <property type="term" value="C:cytoplasm"/>
    <property type="evidence" value="ECO:0007669"/>
    <property type="project" value="TreeGrafter"/>
</dbReference>
<dbReference type="SMART" id="SM00392">
    <property type="entry name" value="PROF"/>
    <property type="match status" value="1"/>
</dbReference>
<dbReference type="GO" id="GO:0030833">
    <property type="term" value="P:regulation of actin filament polymerization"/>
    <property type="evidence" value="ECO:0007669"/>
    <property type="project" value="TreeGrafter"/>
</dbReference>